<dbReference type="AlphaFoldDB" id="A0A8I1FQ99"/>
<name>A0A8I1FQ99_9PSED</name>
<sequence length="252" mass="28581">MIKNHLKINNPLTIIAVFSMLTEASAAVSLPYIDSEHQKEYVWFLIIFPVLLVTLFFLTLNFNNKTLYTPANLSKAALPLTTAAYTPRTYTDFSTDTLLSKPAYQLGIKFSSFTPHYFTFLPQGHRTYDSASAKPSGPNNAPTLFSTDKLVLFEGTKLKNFHLIDLNHSPSLRSFKNIPKDRRHRYCKSPRKCKNNTHKNDVFLLLKNTPPGITPGELMHTIFSTHNATPTDHTTLITYTIDTRKLDIFVSP</sequence>
<evidence type="ECO:0000313" key="2">
    <source>
        <dbReference type="EMBL" id="MBJ2255050.1"/>
    </source>
</evidence>
<feature type="transmembrane region" description="Helical" evidence="1">
    <location>
        <begin position="42"/>
        <end position="62"/>
    </location>
</feature>
<dbReference type="EMBL" id="JAEKCZ010000001">
    <property type="protein sequence ID" value="MBJ2255050.1"/>
    <property type="molecule type" value="Genomic_DNA"/>
</dbReference>
<dbReference type="RefSeq" id="WP_198820860.1">
    <property type="nucleotide sequence ID" value="NZ_JAEKCZ010000001.1"/>
</dbReference>
<gene>
    <name evidence="2" type="ORF">JFT45_00730</name>
</gene>
<proteinExistence type="predicted"/>
<keyword evidence="1" id="KW-1133">Transmembrane helix</keyword>
<reference evidence="2" key="1">
    <citation type="submission" date="2020-12" db="EMBL/GenBank/DDBJ databases">
        <title>Antibiotic resistance and phylogeny of Pseudomonas spp. isolated over three decades from chicken meat in the Norwegian food chain.</title>
        <authorList>
            <person name="Moen B."/>
        </authorList>
    </citation>
    <scope>NUCLEOTIDE SEQUENCE</scope>
    <source>
        <strain evidence="2">MF6762</strain>
    </source>
</reference>
<accession>A0A8I1FQ99</accession>
<comment type="caution">
    <text evidence="2">The sequence shown here is derived from an EMBL/GenBank/DDBJ whole genome shotgun (WGS) entry which is preliminary data.</text>
</comment>
<dbReference type="Proteomes" id="UP000658390">
    <property type="component" value="Unassembled WGS sequence"/>
</dbReference>
<evidence type="ECO:0000313" key="3">
    <source>
        <dbReference type="Proteomes" id="UP000658390"/>
    </source>
</evidence>
<keyword evidence="1" id="KW-0472">Membrane</keyword>
<keyword evidence="1" id="KW-0812">Transmembrane</keyword>
<evidence type="ECO:0000256" key="1">
    <source>
        <dbReference type="SAM" id="Phobius"/>
    </source>
</evidence>
<protein>
    <submittedName>
        <fullName evidence="2">Uncharacterized protein</fullName>
    </submittedName>
</protein>
<organism evidence="2 3">
    <name type="scientific">Pseudomonas psychrophila</name>
    <dbReference type="NCBI Taxonomy" id="122355"/>
    <lineage>
        <taxon>Bacteria</taxon>
        <taxon>Pseudomonadati</taxon>
        <taxon>Pseudomonadota</taxon>
        <taxon>Gammaproteobacteria</taxon>
        <taxon>Pseudomonadales</taxon>
        <taxon>Pseudomonadaceae</taxon>
        <taxon>Pseudomonas</taxon>
    </lineage>
</organism>